<feature type="compositionally biased region" description="Basic and acidic residues" evidence="1">
    <location>
        <begin position="47"/>
        <end position="61"/>
    </location>
</feature>
<name>A0A6J6FQ03_9ZZZZ</name>
<gene>
    <name evidence="2" type="ORF">UFOPK1767_00838</name>
</gene>
<dbReference type="EMBL" id="CAEZTZ010000119">
    <property type="protein sequence ID" value="CAB4589043.1"/>
    <property type="molecule type" value="Genomic_DNA"/>
</dbReference>
<evidence type="ECO:0000256" key="1">
    <source>
        <dbReference type="SAM" id="MobiDB-lite"/>
    </source>
</evidence>
<organism evidence="2">
    <name type="scientific">freshwater metagenome</name>
    <dbReference type="NCBI Taxonomy" id="449393"/>
    <lineage>
        <taxon>unclassified sequences</taxon>
        <taxon>metagenomes</taxon>
        <taxon>ecological metagenomes</taxon>
    </lineage>
</organism>
<sequence length="189" mass="21598">MPANPGERGKDSTEEKRGNHERKREPKPVSDAQNRRARGVVCANGEGLHRDERRADTRDPPDGEDDSEEWRTPHPGARLPLWKEIPLQCRDPSGEDDAQKNEKNARHPQHDVEIGNQQKPESPEHYRQRNENEPHPRNKAENSQKGAAAIGRRRLGGQSKTRDVGDVAGHERNDAWREKREEPREECDG</sequence>
<evidence type="ECO:0000313" key="2">
    <source>
        <dbReference type="EMBL" id="CAB4589043.1"/>
    </source>
</evidence>
<dbReference type="AlphaFoldDB" id="A0A6J6FQ03"/>
<accession>A0A6J6FQ03</accession>
<feature type="region of interest" description="Disordered" evidence="1">
    <location>
        <begin position="1"/>
        <end position="189"/>
    </location>
</feature>
<feature type="compositionally biased region" description="Basic and acidic residues" evidence="1">
    <location>
        <begin position="160"/>
        <end position="183"/>
    </location>
</feature>
<feature type="compositionally biased region" description="Basic and acidic residues" evidence="1">
    <location>
        <begin position="121"/>
        <end position="142"/>
    </location>
</feature>
<feature type="compositionally biased region" description="Basic and acidic residues" evidence="1">
    <location>
        <begin position="7"/>
        <end position="28"/>
    </location>
</feature>
<protein>
    <submittedName>
        <fullName evidence="2">Unannotated protein</fullName>
    </submittedName>
</protein>
<proteinExistence type="predicted"/>
<feature type="compositionally biased region" description="Basic and acidic residues" evidence="1">
    <location>
        <begin position="97"/>
        <end position="113"/>
    </location>
</feature>
<reference evidence="2" key="1">
    <citation type="submission" date="2020-05" db="EMBL/GenBank/DDBJ databases">
        <authorList>
            <person name="Chiriac C."/>
            <person name="Salcher M."/>
            <person name="Ghai R."/>
            <person name="Kavagutti S V."/>
        </authorList>
    </citation>
    <scope>NUCLEOTIDE SEQUENCE</scope>
</reference>